<dbReference type="PANTHER" id="PTHR11056:SF0">
    <property type="entry name" value="HOMOGENTISATE 1,2-DIOXYGENASE"/>
    <property type="match status" value="1"/>
</dbReference>
<dbReference type="Proteomes" id="UP000035720">
    <property type="component" value="Unassembled WGS sequence"/>
</dbReference>
<organism evidence="7 8">
    <name type="scientific">Nostocoides jenkinsii Ben 74</name>
    <dbReference type="NCBI Taxonomy" id="1193518"/>
    <lineage>
        <taxon>Bacteria</taxon>
        <taxon>Bacillati</taxon>
        <taxon>Actinomycetota</taxon>
        <taxon>Actinomycetes</taxon>
        <taxon>Micrococcales</taxon>
        <taxon>Intrasporangiaceae</taxon>
        <taxon>Nostocoides</taxon>
    </lineage>
</organism>
<comment type="similarity">
    <text evidence="2">Belongs to the homogentisate dioxygenase family.</text>
</comment>
<keyword evidence="8" id="KW-1185">Reference proteome</keyword>
<dbReference type="RefSeq" id="WP_048549148.1">
    <property type="nucleotide sequence ID" value="NZ_HF571038.1"/>
</dbReference>
<gene>
    <name evidence="7" type="ORF">BN13_820031</name>
</gene>
<feature type="binding site" evidence="4">
    <location>
        <position position="320"/>
    </location>
    <ligand>
        <name>Fe cation</name>
        <dbReference type="ChEBI" id="CHEBI:24875"/>
    </ligand>
</feature>
<comment type="caution">
    <text evidence="7">The sequence shown here is derived from an EMBL/GenBank/DDBJ whole genome shotgun (WGS) entry which is preliminary data.</text>
</comment>
<evidence type="ECO:0000256" key="2">
    <source>
        <dbReference type="ARBA" id="ARBA00007757"/>
    </source>
</evidence>
<dbReference type="OrthoDB" id="9811253at2"/>
<dbReference type="SUPFAM" id="SSF51182">
    <property type="entry name" value="RmlC-like cupins"/>
    <property type="match status" value="1"/>
</dbReference>
<dbReference type="AlphaFoldDB" id="A0A077MFE5"/>
<feature type="active site" description="Proton acceptor" evidence="3">
    <location>
        <position position="283"/>
    </location>
</feature>
<feature type="binding site" evidence="4">
    <location>
        <position position="358"/>
    </location>
    <ligand>
        <name>homogentisate</name>
        <dbReference type="ChEBI" id="CHEBI:16169"/>
    </ligand>
</feature>
<dbReference type="STRING" id="1193518.BN13_820031"/>
<dbReference type="Pfam" id="PF04209">
    <property type="entry name" value="HgmA_C"/>
    <property type="match status" value="1"/>
</dbReference>
<evidence type="ECO:0000313" key="8">
    <source>
        <dbReference type="Proteomes" id="UP000035720"/>
    </source>
</evidence>
<evidence type="ECO:0000256" key="1">
    <source>
        <dbReference type="ARBA" id="ARBA00001962"/>
    </source>
</evidence>
<keyword evidence="4" id="KW-0479">Metal-binding</keyword>
<evidence type="ECO:0000259" key="6">
    <source>
        <dbReference type="Pfam" id="PF04209"/>
    </source>
</evidence>
<dbReference type="GO" id="GO:0005737">
    <property type="term" value="C:cytoplasm"/>
    <property type="evidence" value="ECO:0007669"/>
    <property type="project" value="TreeGrafter"/>
</dbReference>
<proteinExistence type="inferred from homology"/>
<evidence type="ECO:0000256" key="4">
    <source>
        <dbReference type="PIRSR" id="PIRSR605708-2"/>
    </source>
</evidence>
<sequence length="410" mass="45057">MAHYQCLGSVPPKRHTQHRDPDGGLYYEELMGEEGFSSDSSLLYHRNIPSAVTAATVWELPDQSLVPNHPLRPIHLKLHDLFPAAATGVDVVTGRRLVLGNSDVRISYAVADAPSPWYRNGIGDECVYVERGSARVETVFGAFDLGRGDYLIIPRATTHRWIPKPPSEDPDGEPLRAYCVEANSHIAPPKRYLSRYGQLLEHSPYCERDLRIPAGPLLAEDIGADPAEATQVYIKHRGRGEGGLAGTIHDIPFHPLDVVGWDGCLFPYAFNVADYEPITGRVHQPPPAHQVFEGWNFVICNFVPRKVDYHPLSIPVPYYHSNVDSDEVMFYVDGDYEARKGSGIGKGSISLHPGGHAHGPQPGAMERSIGVDYFDELAVMVDTFKPLDLGEAALACDDGSYAQSWSAGPA</sequence>
<evidence type="ECO:0000256" key="5">
    <source>
        <dbReference type="SAM" id="MobiDB-lite"/>
    </source>
</evidence>
<dbReference type="EMBL" id="CAJC01000197">
    <property type="protein sequence ID" value="CCI54810.1"/>
    <property type="molecule type" value="Genomic_DNA"/>
</dbReference>
<dbReference type="GO" id="GO:0046872">
    <property type="term" value="F:metal ion binding"/>
    <property type="evidence" value="ECO:0007669"/>
    <property type="project" value="UniProtKB-KW"/>
</dbReference>
<name>A0A077MFE5_9MICO</name>
<keyword evidence="4" id="KW-0408">Iron</keyword>
<dbReference type="InterPro" id="IPR005708">
    <property type="entry name" value="Homogentis_dOase"/>
</dbReference>
<feature type="region of interest" description="Disordered" evidence="5">
    <location>
        <begin position="1"/>
        <end position="21"/>
    </location>
</feature>
<keyword evidence="7" id="KW-0223">Dioxygenase</keyword>
<dbReference type="Gene3D" id="2.60.120.10">
    <property type="entry name" value="Jelly Rolls"/>
    <property type="match status" value="2"/>
</dbReference>
<dbReference type="GO" id="GO:0006559">
    <property type="term" value="P:L-phenylalanine catabolic process"/>
    <property type="evidence" value="ECO:0007669"/>
    <property type="project" value="InterPro"/>
</dbReference>
<dbReference type="InterPro" id="IPR046451">
    <property type="entry name" value="HgmA_C"/>
</dbReference>
<protein>
    <submittedName>
        <fullName evidence="7">Homogentisate 1,2-dioxygenase</fullName>
    </submittedName>
</protein>
<feature type="domain" description="Homogentisate 1,2-dioxygenase C-terminal" evidence="6">
    <location>
        <begin position="297"/>
        <end position="406"/>
    </location>
</feature>
<dbReference type="GO" id="GO:0004411">
    <property type="term" value="F:homogentisate 1,2-dioxygenase activity"/>
    <property type="evidence" value="ECO:0007669"/>
    <property type="project" value="InterPro"/>
</dbReference>
<evidence type="ECO:0000313" key="7">
    <source>
        <dbReference type="EMBL" id="CCI54810.1"/>
    </source>
</evidence>
<evidence type="ECO:0000256" key="3">
    <source>
        <dbReference type="PIRSR" id="PIRSR605708-1"/>
    </source>
</evidence>
<accession>A0A077MFE5</accession>
<dbReference type="PANTHER" id="PTHR11056">
    <property type="entry name" value="HOMOGENTISATE 1,2-DIOXYGENASE"/>
    <property type="match status" value="1"/>
</dbReference>
<keyword evidence="7" id="KW-0560">Oxidoreductase</keyword>
<dbReference type="CDD" id="cd02208">
    <property type="entry name" value="cupin_RmlC-like"/>
    <property type="match status" value="1"/>
</dbReference>
<feature type="binding site" evidence="4">
    <location>
        <position position="327"/>
    </location>
    <ligand>
        <name>Fe cation</name>
        <dbReference type="ChEBI" id="CHEBI:24875"/>
    </ligand>
</feature>
<dbReference type="InterPro" id="IPR014710">
    <property type="entry name" value="RmlC-like_jellyroll"/>
</dbReference>
<dbReference type="InterPro" id="IPR011051">
    <property type="entry name" value="RmlC_Cupin_sf"/>
</dbReference>
<comment type="cofactor">
    <cofactor evidence="1 4">
        <name>Fe cation</name>
        <dbReference type="ChEBI" id="CHEBI:24875"/>
    </cofactor>
</comment>
<reference evidence="7 8" key="1">
    <citation type="journal article" date="2013" name="ISME J.">
        <title>A metabolic model for members of the genus Tetrasphaera involved in enhanced biological phosphorus removal.</title>
        <authorList>
            <person name="Kristiansen R."/>
            <person name="Nguyen H.T.T."/>
            <person name="Saunders A.M."/>
            <person name="Nielsen J.L."/>
            <person name="Wimmer R."/>
            <person name="Le V.Q."/>
            <person name="McIlroy S.J."/>
            <person name="Petrovski S."/>
            <person name="Seviour R.J."/>
            <person name="Calteau A."/>
            <person name="Nielsen K.L."/>
            <person name="Nielsen P.H."/>
        </authorList>
    </citation>
    <scope>NUCLEOTIDE SEQUENCE [LARGE SCALE GENOMIC DNA]</scope>
    <source>
        <strain evidence="7 8">Ben 74</strain>
    </source>
</reference>
<feature type="binding site" evidence="4">
    <location>
        <position position="336"/>
    </location>
    <ligand>
        <name>homogentisate</name>
        <dbReference type="ChEBI" id="CHEBI:16169"/>
    </ligand>
</feature>
<dbReference type="GO" id="GO:0006570">
    <property type="term" value="P:tyrosine metabolic process"/>
    <property type="evidence" value="ECO:0007669"/>
    <property type="project" value="InterPro"/>
</dbReference>
<feature type="binding site" evidence="4">
    <location>
        <position position="358"/>
    </location>
    <ligand>
        <name>Fe cation</name>
        <dbReference type="ChEBI" id="CHEBI:24875"/>
    </ligand>
</feature>